<gene>
    <name evidence="3" type="ORF">S01H4_13259</name>
</gene>
<dbReference type="PANTHER" id="PTHR11748:SF111">
    <property type="entry name" value="D-LACTATE DEHYDROGENASE, MITOCHONDRIAL-RELATED"/>
    <property type="match status" value="1"/>
</dbReference>
<dbReference type="InterPro" id="IPR036318">
    <property type="entry name" value="FAD-bd_PCMH-like_sf"/>
</dbReference>
<accession>X0YF87</accession>
<dbReference type="SUPFAM" id="SSF56176">
    <property type="entry name" value="FAD-binding/transporter-associated domain-like"/>
    <property type="match status" value="1"/>
</dbReference>
<dbReference type="PROSITE" id="PS51387">
    <property type="entry name" value="FAD_PCMH"/>
    <property type="match status" value="1"/>
</dbReference>
<dbReference type="InterPro" id="IPR006094">
    <property type="entry name" value="Oxid_FAD_bind_N"/>
</dbReference>
<dbReference type="Pfam" id="PF01565">
    <property type="entry name" value="FAD_binding_4"/>
    <property type="match status" value="1"/>
</dbReference>
<feature type="domain" description="FAD-binding PCMH-type" evidence="2">
    <location>
        <begin position="41"/>
        <end position="232"/>
    </location>
</feature>
<feature type="non-terminal residue" evidence="3">
    <location>
        <position position="240"/>
    </location>
</feature>
<comment type="caution">
    <text evidence="3">The sequence shown here is derived from an EMBL/GenBank/DDBJ whole genome shotgun (WGS) entry which is preliminary data.</text>
</comment>
<dbReference type="InterPro" id="IPR016166">
    <property type="entry name" value="FAD-bd_PCMH"/>
</dbReference>
<proteinExistence type="inferred from homology"/>
<sequence>MRFDEQQIGDIVGADNVSTTHETRMIYSKDVTSLPDIAHQIVSPKFDVITKPVDVLSLRNLILYAMDNGIPLVPRGNGTSGWGGAIPTRGGICVALSDMSEILYFNEFESAVTVETGITWRDLLTFVERLGFTLPVYPSSATAATVGGFVASGGLGIGSTRHGDILNQVLGIEAILPNGKIVRLGKLLLDSKNDILKEKVEEGNLWLSKQLSAAGLSTPEQETKLFNRIHNTVWIEFLLH</sequence>
<evidence type="ECO:0000256" key="1">
    <source>
        <dbReference type="ARBA" id="ARBA00008000"/>
    </source>
</evidence>
<comment type="similarity">
    <text evidence="1">Belongs to the FAD-binding oxidoreductase/transferase type 4 family.</text>
</comment>
<evidence type="ECO:0000313" key="3">
    <source>
        <dbReference type="EMBL" id="GAG54495.1"/>
    </source>
</evidence>
<dbReference type="AlphaFoldDB" id="X0YF87"/>
<protein>
    <recommendedName>
        <fullName evidence="2">FAD-binding PCMH-type domain-containing protein</fullName>
    </recommendedName>
</protein>
<organism evidence="3">
    <name type="scientific">marine sediment metagenome</name>
    <dbReference type="NCBI Taxonomy" id="412755"/>
    <lineage>
        <taxon>unclassified sequences</taxon>
        <taxon>metagenomes</taxon>
        <taxon>ecological metagenomes</taxon>
    </lineage>
</organism>
<evidence type="ECO:0000259" key="2">
    <source>
        <dbReference type="PROSITE" id="PS51387"/>
    </source>
</evidence>
<dbReference type="GO" id="GO:0004458">
    <property type="term" value="F:D-lactate dehydrogenase (cytochrome) activity"/>
    <property type="evidence" value="ECO:0007669"/>
    <property type="project" value="TreeGrafter"/>
</dbReference>
<dbReference type="GO" id="GO:1903457">
    <property type="term" value="P:lactate catabolic process"/>
    <property type="evidence" value="ECO:0007669"/>
    <property type="project" value="TreeGrafter"/>
</dbReference>
<name>X0YF87_9ZZZZ</name>
<dbReference type="GO" id="GO:0071949">
    <property type="term" value="F:FAD binding"/>
    <property type="evidence" value="ECO:0007669"/>
    <property type="project" value="InterPro"/>
</dbReference>
<dbReference type="EMBL" id="BART01005848">
    <property type="protein sequence ID" value="GAG54495.1"/>
    <property type="molecule type" value="Genomic_DNA"/>
</dbReference>
<dbReference type="GO" id="GO:0008720">
    <property type="term" value="F:D-lactate dehydrogenase (NAD+) activity"/>
    <property type="evidence" value="ECO:0007669"/>
    <property type="project" value="TreeGrafter"/>
</dbReference>
<dbReference type="Gene3D" id="3.30.465.10">
    <property type="match status" value="1"/>
</dbReference>
<reference evidence="3" key="1">
    <citation type="journal article" date="2014" name="Front. Microbiol.">
        <title>High frequency of phylogenetically diverse reductive dehalogenase-homologous genes in deep subseafloor sedimentary metagenomes.</title>
        <authorList>
            <person name="Kawai M."/>
            <person name="Futagami T."/>
            <person name="Toyoda A."/>
            <person name="Takaki Y."/>
            <person name="Nishi S."/>
            <person name="Hori S."/>
            <person name="Arai W."/>
            <person name="Tsubouchi T."/>
            <person name="Morono Y."/>
            <person name="Uchiyama I."/>
            <person name="Ito T."/>
            <person name="Fujiyama A."/>
            <person name="Inagaki F."/>
            <person name="Takami H."/>
        </authorList>
    </citation>
    <scope>NUCLEOTIDE SEQUENCE</scope>
    <source>
        <strain evidence="3">Expedition CK06-06</strain>
    </source>
</reference>
<dbReference type="PANTHER" id="PTHR11748">
    <property type="entry name" value="D-LACTATE DEHYDROGENASE"/>
    <property type="match status" value="1"/>
</dbReference>
<dbReference type="InterPro" id="IPR016169">
    <property type="entry name" value="FAD-bd_PCMH_sub2"/>
</dbReference>